<organism evidence="1 2">
    <name type="scientific">Gossypium mustelinum</name>
    <name type="common">Cotton</name>
    <name type="synonym">Gossypium caicoense</name>
    <dbReference type="NCBI Taxonomy" id="34275"/>
    <lineage>
        <taxon>Eukaryota</taxon>
        <taxon>Viridiplantae</taxon>
        <taxon>Streptophyta</taxon>
        <taxon>Embryophyta</taxon>
        <taxon>Tracheophyta</taxon>
        <taxon>Spermatophyta</taxon>
        <taxon>Magnoliopsida</taxon>
        <taxon>eudicotyledons</taxon>
        <taxon>Gunneridae</taxon>
        <taxon>Pentapetalae</taxon>
        <taxon>rosids</taxon>
        <taxon>malvids</taxon>
        <taxon>Malvales</taxon>
        <taxon>Malvaceae</taxon>
        <taxon>Malvoideae</taxon>
        <taxon>Gossypium</taxon>
    </lineage>
</organism>
<gene>
    <name evidence="1" type="ORF">E1A91_A01G052200v1</name>
</gene>
<dbReference type="EMBL" id="CM017636">
    <property type="protein sequence ID" value="TYJ48296.1"/>
    <property type="molecule type" value="Genomic_DNA"/>
</dbReference>
<accession>A0A5D3AFL2</accession>
<dbReference type="AlphaFoldDB" id="A0A5D3AFL2"/>
<evidence type="ECO:0000313" key="2">
    <source>
        <dbReference type="Proteomes" id="UP000323597"/>
    </source>
</evidence>
<sequence>MGSTTFGFAGDPPPTTEYASRSLEAMGRSQGVVEPRALNALTRHVGSGAYCC</sequence>
<reference evidence="1 2" key="1">
    <citation type="submission" date="2019-07" db="EMBL/GenBank/DDBJ databases">
        <title>WGS assembly of Gossypium mustelinum.</title>
        <authorList>
            <person name="Chen Z.J."/>
            <person name="Sreedasyam A."/>
            <person name="Ando A."/>
            <person name="Song Q."/>
            <person name="De L."/>
            <person name="Hulse-Kemp A."/>
            <person name="Ding M."/>
            <person name="Ye W."/>
            <person name="Kirkbride R."/>
            <person name="Jenkins J."/>
            <person name="Plott C."/>
            <person name="Lovell J."/>
            <person name="Lin Y.-M."/>
            <person name="Vaughn R."/>
            <person name="Liu B."/>
            <person name="Li W."/>
            <person name="Simpson S."/>
            <person name="Scheffler B."/>
            <person name="Saski C."/>
            <person name="Grover C."/>
            <person name="Hu G."/>
            <person name="Conover J."/>
            <person name="Carlson J."/>
            <person name="Shu S."/>
            <person name="Boston L."/>
            <person name="Williams M."/>
            <person name="Peterson D."/>
            <person name="Mcgee K."/>
            <person name="Jones D."/>
            <person name="Wendel J."/>
            <person name="Stelly D."/>
            <person name="Grimwood J."/>
            <person name="Schmutz J."/>
        </authorList>
    </citation>
    <scope>NUCLEOTIDE SEQUENCE [LARGE SCALE GENOMIC DNA]</scope>
    <source>
        <strain evidence="1">1408120.09</strain>
    </source>
</reference>
<keyword evidence="2" id="KW-1185">Reference proteome</keyword>
<evidence type="ECO:0000313" key="1">
    <source>
        <dbReference type="EMBL" id="TYJ48296.1"/>
    </source>
</evidence>
<name>A0A5D3AFL2_GOSMU</name>
<protein>
    <submittedName>
        <fullName evidence="1">Uncharacterized protein</fullName>
    </submittedName>
</protein>
<proteinExistence type="predicted"/>
<dbReference type="Proteomes" id="UP000323597">
    <property type="component" value="Chromosome A01"/>
</dbReference>